<keyword evidence="5" id="KW-0732">Signal</keyword>
<dbReference type="FunFam" id="1.10.510.10:FF:000084">
    <property type="entry name" value="Wall-associated receptor kinase 2"/>
    <property type="match status" value="1"/>
</dbReference>
<keyword evidence="17" id="KW-1185">Reference proteome</keyword>
<evidence type="ECO:0000256" key="3">
    <source>
        <dbReference type="ARBA" id="ARBA00022679"/>
    </source>
</evidence>
<evidence type="ECO:0000256" key="4">
    <source>
        <dbReference type="ARBA" id="ARBA00022692"/>
    </source>
</evidence>
<evidence type="ECO:0000256" key="6">
    <source>
        <dbReference type="ARBA" id="ARBA00022741"/>
    </source>
</evidence>
<dbReference type="InterPro" id="IPR045274">
    <property type="entry name" value="WAK-like"/>
</dbReference>
<gene>
    <name evidence="16" type="ORF">GIB67_004065</name>
</gene>
<dbReference type="InterPro" id="IPR011009">
    <property type="entry name" value="Kinase-like_dom_sf"/>
</dbReference>
<keyword evidence="6 12" id="KW-0547">Nucleotide-binding</keyword>
<dbReference type="Proteomes" id="UP000541444">
    <property type="component" value="Unassembled WGS sequence"/>
</dbReference>
<dbReference type="AlphaFoldDB" id="A0A7J7NRE8"/>
<dbReference type="OrthoDB" id="4062651at2759"/>
<dbReference type="SUPFAM" id="SSF56112">
    <property type="entry name" value="Protein kinase-like (PK-like)"/>
    <property type="match status" value="1"/>
</dbReference>
<keyword evidence="3" id="KW-0808">Transferase</keyword>
<evidence type="ECO:0000256" key="8">
    <source>
        <dbReference type="ARBA" id="ARBA00022840"/>
    </source>
</evidence>
<dbReference type="PANTHER" id="PTHR27005">
    <property type="entry name" value="WALL-ASSOCIATED RECEPTOR KINASE-LIKE 21"/>
    <property type="match status" value="1"/>
</dbReference>
<evidence type="ECO:0000256" key="7">
    <source>
        <dbReference type="ARBA" id="ARBA00022777"/>
    </source>
</evidence>
<dbReference type="GO" id="GO:0007166">
    <property type="term" value="P:cell surface receptor signaling pathway"/>
    <property type="evidence" value="ECO:0007669"/>
    <property type="project" value="InterPro"/>
</dbReference>
<evidence type="ECO:0000313" key="16">
    <source>
        <dbReference type="EMBL" id="KAF6169673.1"/>
    </source>
</evidence>
<dbReference type="InterPro" id="IPR018097">
    <property type="entry name" value="EGF_Ca-bd_CS"/>
</dbReference>
<organism evidence="16 17">
    <name type="scientific">Kingdonia uniflora</name>
    <dbReference type="NCBI Taxonomy" id="39325"/>
    <lineage>
        <taxon>Eukaryota</taxon>
        <taxon>Viridiplantae</taxon>
        <taxon>Streptophyta</taxon>
        <taxon>Embryophyta</taxon>
        <taxon>Tracheophyta</taxon>
        <taxon>Spermatophyta</taxon>
        <taxon>Magnoliopsida</taxon>
        <taxon>Ranunculales</taxon>
        <taxon>Circaeasteraceae</taxon>
        <taxon>Kingdonia</taxon>
    </lineage>
</organism>
<evidence type="ECO:0000256" key="11">
    <source>
        <dbReference type="ARBA" id="ARBA00023157"/>
    </source>
</evidence>
<keyword evidence="11" id="KW-1015">Disulfide bond</keyword>
<dbReference type="GO" id="GO:0005509">
    <property type="term" value="F:calcium ion binding"/>
    <property type="evidence" value="ECO:0007669"/>
    <property type="project" value="InterPro"/>
</dbReference>
<comment type="similarity">
    <text evidence="13">Belongs to the protein kinase superfamily.</text>
</comment>
<evidence type="ECO:0000313" key="17">
    <source>
        <dbReference type="Proteomes" id="UP000541444"/>
    </source>
</evidence>
<proteinExistence type="inferred from homology"/>
<evidence type="ECO:0000256" key="5">
    <source>
        <dbReference type="ARBA" id="ARBA00022729"/>
    </source>
</evidence>
<evidence type="ECO:0000256" key="10">
    <source>
        <dbReference type="ARBA" id="ARBA00023136"/>
    </source>
</evidence>
<name>A0A7J7NRE8_9MAGN</name>
<dbReference type="EMBL" id="JACGCM010000628">
    <property type="protein sequence ID" value="KAF6169673.1"/>
    <property type="molecule type" value="Genomic_DNA"/>
</dbReference>
<dbReference type="SMART" id="SM00220">
    <property type="entry name" value="S_TKc"/>
    <property type="match status" value="1"/>
</dbReference>
<accession>A0A7J7NRE8</accession>
<dbReference type="GO" id="GO:0005886">
    <property type="term" value="C:plasma membrane"/>
    <property type="evidence" value="ECO:0007669"/>
    <property type="project" value="TreeGrafter"/>
</dbReference>
<dbReference type="GO" id="GO:0005524">
    <property type="term" value="F:ATP binding"/>
    <property type="evidence" value="ECO:0007669"/>
    <property type="project" value="UniProtKB-UniRule"/>
</dbReference>
<keyword evidence="9 14" id="KW-1133">Transmembrane helix</keyword>
<dbReference type="InterPro" id="IPR008271">
    <property type="entry name" value="Ser/Thr_kinase_AS"/>
</dbReference>
<dbReference type="PROSITE" id="PS00108">
    <property type="entry name" value="PROTEIN_KINASE_ST"/>
    <property type="match status" value="1"/>
</dbReference>
<dbReference type="PANTHER" id="PTHR27005:SF515">
    <property type="entry name" value="WALL-ASSOCIATED RECEPTOR KINASE-LIKE 10-RELATED"/>
    <property type="match status" value="1"/>
</dbReference>
<dbReference type="Pfam" id="PF07645">
    <property type="entry name" value="EGF_CA"/>
    <property type="match status" value="1"/>
</dbReference>
<keyword evidence="2 13" id="KW-0723">Serine/threonine-protein kinase</keyword>
<dbReference type="Gene3D" id="2.10.25.10">
    <property type="entry name" value="Laminin"/>
    <property type="match status" value="1"/>
</dbReference>
<comment type="caution">
    <text evidence="16">The sequence shown here is derived from an EMBL/GenBank/DDBJ whole genome shotgun (WGS) entry which is preliminary data.</text>
</comment>
<dbReference type="InterPro" id="IPR000719">
    <property type="entry name" value="Prot_kinase_dom"/>
</dbReference>
<keyword evidence="8 12" id="KW-0067">ATP-binding</keyword>
<protein>
    <recommendedName>
        <fullName evidence="15">Protein kinase domain-containing protein</fullName>
    </recommendedName>
</protein>
<evidence type="ECO:0000256" key="13">
    <source>
        <dbReference type="RuleBase" id="RU000304"/>
    </source>
</evidence>
<feature type="domain" description="Protein kinase" evidence="15">
    <location>
        <begin position="215"/>
        <end position="459"/>
    </location>
</feature>
<feature type="transmembrane region" description="Helical" evidence="14">
    <location>
        <begin position="138"/>
        <end position="163"/>
    </location>
</feature>
<dbReference type="Pfam" id="PF00069">
    <property type="entry name" value="Pkinase"/>
    <property type="match status" value="1"/>
</dbReference>
<evidence type="ECO:0000256" key="1">
    <source>
        <dbReference type="ARBA" id="ARBA00004479"/>
    </source>
</evidence>
<keyword evidence="10 14" id="KW-0472">Membrane</keyword>
<dbReference type="PROSITE" id="PS00107">
    <property type="entry name" value="PROTEIN_KINASE_ATP"/>
    <property type="match status" value="1"/>
</dbReference>
<evidence type="ECO:0000256" key="14">
    <source>
        <dbReference type="SAM" id="Phobius"/>
    </source>
</evidence>
<dbReference type="InterPro" id="IPR049883">
    <property type="entry name" value="NOTCH1_EGF-like"/>
</dbReference>
<sequence length="459" mass="51417">MKDKKWGTEHCSIAILDEGLKVQTGIDVFEYSLNYSTRAVLNWAIDQYNTSCDIAKRDVTNFACKENSLRIDNKNGYLGYLCECSPGYEGNPYLPNGCQDINECDDPNRCEKGFICTNHEGGFNCSYQISKTNKGPPMVIVFTSLGGGILLLLFLAIAFWFYGKLIKRRALKRKQEFFKQNGGLLLQQQISSGESNVEKTKIFVSEELEKATDNFNENRVLGRGGSGTVYKGMLPDGRIVAIKKSKLVDETQIGKFINELVILSEINHKNIVKVMGCCLETELPLLVYEFVSLGTLSEHLHGENLISSISWEDRLRIMKEIAGELAYLHSSLSTPISHRDIKSSNILLDENFKAKVSDFGISRSVPDQQTHLSTLVQGTFGYLDPEYFHSGQFTEKSDVYGFGVVLVELLTGQKPISSTRSEEEANLAMHFISYVILQILETLIAKSIHNSQEGGLDEY</sequence>
<dbReference type="FunFam" id="3.30.200.20:FF:000043">
    <property type="entry name" value="Wall-associated receptor kinase 2"/>
    <property type="match status" value="1"/>
</dbReference>
<dbReference type="Gene3D" id="3.30.200.20">
    <property type="entry name" value="Phosphorylase Kinase, domain 1"/>
    <property type="match status" value="1"/>
</dbReference>
<evidence type="ECO:0000256" key="12">
    <source>
        <dbReference type="PROSITE-ProRule" id="PRU10141"/>
    </source>
</evidence>
<keyword evidence="4 14" id="KW-0812">Transmembrane</keyword>
<dbReference type="PROSITE" id="PS50011">
    <property type="entry name" value="PROTEIN_KINASE_DOM"/>
    <property type="match status" value="1"/>
</dbReference>
<evidence type="ECO:0000256" key="9">
    <source>
        <dbReference type="ARBA" id="ARBA00022989"/>
    </source>
</evidence>
<feature type="binding site" evidence="12">
    <location>
        <position position="244"/>
    </location>
    <ligand>
        <name>ATP</name>
        <dbReference type="ChEBI" id="CHEBI:30616"/>
    </ligand>
</feature>
<keyword evidence="7" id="KW-0418">Kinase</keyword>
<dbReference type="Gene3D" id="1.10.510.10">
    <property type="entry name" value="Transferase(Phosphotransferase) domain 1"/>
    <property type="match status" value="1"/>
</dbReference>
<dbReference type="GO" id="GO:0004674">
    <property type="term" value="F:protein serine/threonine kinase activity"/>
    <property type="evidence" value="ECO:0007669"/>
    <property type="project" value="UniProtKB-KW"/>
</dbReference>
<comment type="subcellular location">
    <subcellularLocation>
        <location evidence="1">Membrane</location>
        <topology evidence="1">Single-pass type I membrane protein</topology>
    </subcellularLocation>
</comment>
<reference evidence="16 17" key="1">
    <citation type="journal article" date="2020" name="IScience">
        <title>Genome Sequencing of the Endangered Kingdonia uniflora (Circaeasteraceae, Ranunculales) Reveals Potential Mechanisms of Evolutionary Specialization.</title>
        <authorList>
            <person name="Sun Y."/>
            <person name="Deng T."/>
            <person name="Zhang A."/>
            <person name="Moore M.J."/>
            <person name="Landis J.B."/>
            <person name="Lin N."/>
            <person name="Zhang H."/>
            <person name="Zhang X."/>
            <person name="Huang J."/>
            <person name="Zhang X."/>
            <person name="Sun H."/>
            <person name="Wang H."/>
        </authorList>
    </citation>
    <scope>NUCLEOTIDE SEQUENCE [LARGE SCALE GENOMIC DNA]</scope>
    <source>
        <strain evidence="16">TB1705</strain>
        <tissue evidence="16">Leaf</tissue>
    </source>
</reference>
<dbReference type="InterPro" id="IPR017441">
    <property type="entry name" value="Protein_kinase_ATP_BS"/>
</dbReference>
<evidence type="ECO:0000259" key="15">
    <source>
        <dbReference type="PROSITE" id="PS50011"/>
    </source>
</evidence>
<dbReference type="CDD" id="cd00054">
    <property type="entry name" value="EGF_CA"/>
    <property type="match status" value="1"/>
</dbReference>
<evidence type="ECO:0000256" key="2">
    <source>
        <dbReference type="ARBA" id="ARBA00022527"/>
    </source>
</evidence>
<dbReference type="PROSITE" id="PS01187">
    <property type="entry name" value="EGF_CA"/>
    <property type="match status" value="1"/>
</dbReference>